<proteinExistence type="predicted"/>
<evidence type="ECO:0000313" key="1">
    <source>
        <dbReference type="EMBL" id="OJI87545.1"/>
    </source>
</evidence>
<evidence type="ECO:0000313" key="2">
    <source>
        <dbReference type="Proteomes" id="UP000184304"/>
    </source>
</evidence>
<keyword evidence="2" id="KW-1185">Reference proteome</keyword>
<dbReference type="Proteomes" id="UP000184304">
    <property type="component" value="Unassembled WGS sequence"/>
</dbReference>
<name>A0A1L9NE69_ASPTC</name>
<dbReference type="EMBL" id="KV878182">
    <property type="protein sequence ID" value="OJI87545.1"/>
    <property type="molecule type" value="Genomic_DNA"/>
</dbReference>
<gene>
    <name evidence="1" type="ORF">ASPTUDRAFT_51665</name>
</gene>
<dbReference type="AlphaFoldDB" id="A0A1L9NE69"/>
<sequence>MYFAKIGYLMLSGRLTCHCEDHGSMHERAPNLEVKWSSQSGPFTRGTALILNIAAGQSITSCKCQKAYNPKRTTSKQCIFSTESLQPKQF</sequence>
<accession>A0A1L9NE69</accession>
<dbReference type="VEuPathDB" id="FungiDB:ASPTUDRAFT_51665"/>
<protein>
    <submittedName>
        <fullName evidence="1">Uncharacterized protein</fullName>
    </submittedName>
</protein>
<organism evidence="1 2">
    <name type="scientific">Aspergillus tubingensis (strain CBS 134.48)</name>
    <dbReference type="NCBI Taxonomy" id="767770"/>
    <lineage>
        <taxon>Eukaryota</taxon>
        <taxon>Fungi</taxon>
        <taxon>Dikarya</taxon>
        <taxon>Ascomycota</taxon>
        <taxon>Pezizomycotina</taxon>
        <taxon>Eurotiomycetes</taxon>
        <taxon>Eurotiomycetidae</taxon>
        <taxon>Eurotiales</taxon>
        <taxon>Aspergillaceae</taxon>
        <taxon>Aspergillus</taxon>
        <taxon>Aspergillus subgen. Circumdati</taxon>
    </lineage>
</organism>
<reference evidence="2" key="1">
    <citation type="journal article" date="2017" name="Genome Biol.">
        <title>Comparative genomics reveals high biological diversity and specific adaptations in the industrially and medically important fungal genus Aspergillus.</title>
        <authorList>
            <person name="de Vries R.P."/>
            <person name="Riley R."/>
            <person name="Wiebenga A."/>
            <person name="Aguilar-Osorio G."/>
            <person name="Amillis S."/>
            <person name="Uchima C.A."/>
            <person name="Anderluh G."/>
            <person name="Asadollahi M."/>
            <person name="Askin M."/>
            <person name="Barry K."/>
            <person name="Battaglia E."/>
            <person name="Bayram O."/>
            <person name="Benocci T."/>
            <person name="Braus-Stromeyer S.A."/>
            <person name="Caldana C."/>
            <person name="Canovas D."/>
            <person name="Cerqueira G.C."/>
            <person name="Chen F."/>
            <person name="Chen W."/>
            <person name="Choi C."/>
            <person name="Clum A."/>
            <person name="Dos Santos R.A."/>
            <person name="Damasio A.R."/>
            <person name="Diallinas G."/>
            <person name="Emri T."/>
            <person name="Fekete E."/>
            <person name="Flipphi M."/>
            <person name="Freyberg S."/>
            <person name="Gallo A."/>
            <person name="Gournas C."/>
            <person name="Habgood R."/>
            <person name="Hainaut M."/>
            <person name="Harispe M.L."/>
            <person name="Henrissat B."/>
            <person name="Hilden K.S."/>
            <person name="Hope R."/>
            <person name="Hossain A."/>
            <person name="Karabika E."/>
            <person name="Karaffa L."/>
            <person name="Karanyi Z."/>
            <person name="Krasevec N."/>
            <person name="Kuo A."/>
            <person name="Kusch H."/>
            <person name="LaButti K."/>
            <person name="Lagendijk E.L."/>
            <person name="Lapidus A."/>
            <person name="Levasseur A."/>
            <person name="Lindquist E."/>
            <person name="Lipzen A."/>
            <person name="Logrieco A.F."/>
            <person name="MacCabe A."/>
            <person name="Maekelae M.R."/>
            <person name="Malavazi I."/>
            <person name="Melin P."/>
            <person name="Meyer V."/>
            <person name="Mielnichuk N."/>
            <person name="Miskei M."/>
            <person name="Molnar A.P."/>
            <person name="Mule G."/>
            <person name="Ngan C.Y."/>
            <person name="Orejas M."/>
            <person name="Orosz E."/>
            <person name="Ouedraogo J.P."/>
            <person name="Overkamp K.M."/>
            <person name="Park H.-S."/>
            <person name="Perrone G."/>
            <person name="Piumi F."/>
            <person name="Punt P.J."/>
            <person name="Ram A.F."/>
            <person name="Ramon A."/>
            <person name="Rauscher S."/>
            <person name="Record E."/>
            <person name="Riano-Pachon D.M."/>
            <person name="Robert V."/>
            <person name="Roehrig J."/>
            <person name="Ruller R."/>
            <person name="Salamov A."/>
            <person name="Salih N.S."/>
            <person name="Samson R.A."/>
            <person name="Sandor E."/>
            <person name="Sanguinetti M."/>
            <person name="Schuetze T."/>
            <person name="Sepcic K."/>
            <person name="Shelest E."/>
            <person name="Sherlock G."/>
            <person name="Sophianopoulou V."/>
            <person name="Squina F.M."/>
            <person name="Sun H."/>
            <person name="Susca A."/>
            <person name="Todd R.B."/>
            <person name="Tsang A."/>
            <person name="Unkles S.E."/>
            <person name="van de Wiele N."/>
            <person name="van Rossen-Uffink D."/>
            <person name="Oliveira J.V."/>
            <person name="Vesth T.C."/>
            <person name="Visser J."/>
            <person name="Yu J.-H."/>
            <person name="Zhou M."/>
            <person name="Andersen M.R."/>
            <person name="Archer D.B."/>
            <person name="Baker S.E."/>
            <person name="Benoit I."/>
            <person name="Brakhage A.A."/>
            <person name="Braus G.H."/>
            <person name="Fischer R."/>
            <person name="Frisvad J.C."/>
            <person name="Goldman G.H."/>
            <person name="Houbraken J."/>
            <person name="Oakley B."/>
            <person name="Pocsi I."/>
            <person name="Scazzocchio C."/>
            <person name="Seiboth B."/>
            <person name="vanKuyk P.A."/>
            <person name="Wortman J."/>
            <person name="Dyer P.S."/>
            <person name="Grigoriev I.V."/>
        </authorList>
    </citation>
    <scope>NUCLEOTIDE SEQUENCE [LARGE SCALE GENOMIC DNA]</scope>
    <source>
        <strain evidence="2">CBS 134.48</strain>
    </source>
</reference>